<evidence type="ECO:0000313" key="9">
    <source>
        <dbReference type="EMBL" id="EFN59780.1"/>
    </source>
</evidence>
<proteinExistence type="inferred from homology"/>
<dbReference type="GO" id="GO:0008453">
    <property type="term" value="F:alanine-glyoxylate transaminase activity"/>
    <property type="evidence" value="ECO:0007669"/>
    <property type="project" value="TreeGrafter"/>
</dbReference>
<dbReference type="OrthoDB" id="7403325at2759"/>
<dbReference type="FunFam" id="3.40.640.10:FF:000054">
    <property type="entry name" value="Serine--glyoxylate aminotransferase"/>
    <property type="match status" value="1"/>
</dbReference>
<dbReference type="Proteomes" id="UP000008141">
    <property type="component" value="Unassembled WGS sequence"/>
</dbReference>
<dbReference type="FunCoup" id="E1Z357">
    <property type="interactions" value="913"/>
</dbReference>
<evidence type="ECO:0000256" key="6">
    <source>
        <dbReference type="RuleBase" id="RU004075"/>
    </source>
</evidence>
<dbReference type="Gene3D" id="3.40.640.10">
    <property type="entry name" value="Type I PLP-dependent aspartate aminotransferase-like (Major domain)"/>
    <property type="match status" value="1"/>
</dbReference>
<keyword evidence="5" id="KW-0663">Pyridoxal phosphate</keyword>
<dbReference type="InterPro" id="IPR015421">
    <property type="entry name" value="PyrdxlP-dep_Trfase_major"/>
</dbReference>
<dbReference type="PROSITE" id="PS00595">
    <property type="entry name" value="AA_TRANSFER_CLASS_5"/>
    <property type="match status" value="1"/>
</dbReference>
<organism evidence="10">
    <name type="scientific">Chlorella variabilis</name>
    <name type="common">Green alga</name>
    <dbReference type="NCBI Taxonomy" id="554065"/>
    <lineage>
        <taxon>Eukaryota</taxon>
        <taxon>Viridiplantae</taxon>
        <taxon>Chlorophyta</taxon>
        <taxon>core chlorophytes</taxon>
        <taxon>Trebouxiophyceae</taxon>
        <taxon>Chlorellales</taxon>
        <taxon>Chlorellaceae</taxon>
        <taxon>Chlorella clade</taxon>
        <taxon>Chlorella</taxon>
    </lineage>
</organism>
<dbReference type="FunFam" id="3.90.1150.10:FF:000031">
    <property type="entry name" value="Serine--glyoxylate aminotransferase"/>
    <property type="match status" value="1"/>
</dbReference>
<dbReference type="InterPro" id="IPR020578">
    <property type="entry name" value="Aminotrans_V_PyrdxlP_BS"/>
</dbReference>
<dbReference type="InterPro" id="IPR015422">
    <property type="entry name" value="PyrdxlP-dep_Trfase_small"/>
</dbReference>
<keyword evidence="4" id="KW-0808">Transferase</keyword>
<dbReference type="STRING" id="554065.E1Z357"/>
<dbReference type="InterPro" id="IPR000192">
    <property type="entry name" value="Aminotrans_V_dom"/>
</dbReference>
<evidence type="ECO:0000256" key="3">
    <source>
        <dbReference type="ARBA" id="ARBA00022576"/>
    </source>
</evidence>
<dbReference type="InParanoid" id="E1Z357"/>
<evidence type="ECO:0000256" key="7">
    <source>
        <dbReference type="RuleBase" id="RU004504"/>
    </source>
</evidence>
<dbReference type="PANTHER" id="PTHR21152">
    <property type="entry name" value="AMINOTRANSFERASE CLASS V"/>
    <property type="match status" value="1"/>
</dbReference>
<keyword evidence="10" id="KW-1185">Reference proteome</keyword>
<feature type="domain" description="Aminotransferase class V" evidence="8">
    <location>
        <begin position="76"/>
        <end position="365"/>
    </location>
</feature>
<dbReference type="eggNOG" id="KOG2862">
    <property type="taxonomic scope" value="Eukaryota"/>
</dbReference>
<evidence type="ECO:0000256" key="4">
    <source>
        <dbReference type="ARBA" id="ARBA00022679"/>
    </source>
</evidence>
<gene>
    <name evidence="9" type="ORF">CHLNCDRAFT_33614</name>
</gene>
<dbReference type="InterPro" id="IPR015424">
    <property type="entry name" value="PyrdxlP-dep_Trfase"/>
</dbReference>
<dbReference type="GO" id="GO:0019265">
    <property type="term" value="P:glycine biosynthetic process, by transamination of glyoxylate"/>
    <property type="evidence" value="ECO:0007669"/>
    <property type="project" value="TreeGrafter"/>
</dbReference>
<comment type="similarity">
    <text evidence="2 6">Belongs to the class-V pyridoxal-phosphate-dependent aminotransferase family.</text>
</comment>
<evidence type="ECO:0000256" key="1">
    <source>
        <dbReference type="ARBA" id="ARBA00001933"/>
    </source>
</evidence>
<evidence type="ECO:0000313" key="10">
    <source>
        <dbReference type="Proteomes" id="UP000008141"/>
    </source>
</evidence>
<dbReference type="Pfam" id="PF00266">
    <property type="entry name" value="Aminotran_5"/>
    <property type="match status" value="1"/>
</dbReference>
<dbReference type="GO" id="GO:0005777">
    <property type="term" value="C:peroxisome"/>
    <property type="evidence" value="ECO:0007669"/>
    <property type="project" value="TreeGrafter"/>
</dbReference>
<sequence>MLHRVASRLQGRALLSSSAARVFSSLPAEVEEAFSNAASSPAPFSHTPAGRNHLYVPGPVNIHESVLRAMHVPGQNHRDPWFADFYKKCLSDLKMIFGTTDGTTIIFPGTGTGGWESALTNTLSPGDKVVTFRYGLFSHLWIDMMQRLGLDVTVIEGRWGDGAYEDKLAEVLKADADKKIKAVCVVHNETTTGVTSDIPEVRKTMDSFNHPALLLVDGVSSIGALDFQFDQWRVDVAVTGSQKALSIPTGLAMVCASDKALAAMKTATSRRVYYDFADMLRTNPSGNVPYTPILPLLYGMEQSLALMREEGGMAAVAARHHRLAEGCRAAVEGWGLQTLCREPRWKSDSLTVIEVPQGVDSQKVVDVAYAKYNLSLGIGLADVKGKVFRIGHLGNMDELMLSSALCGAEMALLDAGVALTPGSGVARAIDYWRKTSRVIPTRETLLQ</sequence>
<dbReference type="RefSeq" id="XP_005851882.1">
    <property type="nucleotide sequence ID" value="XM_005851820.1"/>
</dbReference>
<dbReference type="EMBL" id="GL433835">
    <property type="protein sequence ID" value="EFN59780.1"/>
    <property type="molecule type" value="Genomic_DNA"/>
</dbReference>
<evidence type="ECO:0000256" key="5">
    <source>
        <dbReference type="ARBA" id="ARBA00022898"/>
    </source>
</evidence>
<accession>E1Z357</accession>
<protein>
    <recommendedName>
        <fullName evidence="8">Aminotransferase class V domain-containing protein</fullName>
    </recommendedName>
</protein>
<dbReference type="PANTHER" id="PTHR21152:SF24">
    <property type="entry name" value="ALANINE--GLYOXYLATE AMINOTRANSFERASE 1"/>
    <property type="match status" value="1"/>
</dbReference>
<comment type="cofactor">
    <cofactor evidence="1 7">
        <name>pyridoxal 5'-phosphate</name>
        <dbReference type="ChEBI" id="CHEBI:597326"/>
    </cofactor>
</comment>
<dbReference type="KEGG" id="cvr:CHLNCDRAFT_33614"/>
<dbReference type="GeneID" id="17359307"/>
<dbReference type="AlphaFoldDB" id="E1Z357"/>
<dbReference type="OMA" id="YEWDTPA"/>
<reference evidence="9 10" key="1">
    <citation type="journal article" date="2010" name="Plant Cell">
        <title>The Chlorella variabilis NC64A genome reveals adaptation to photosymbiosis, coevolution with viruses, and cryptic sex.</title>
        <authorList>
            <person name="Blanc G."/>
            <person name="Duncan G."/>
            <person name="Agarkova I."/>
            <person name="Borodovsky M."/>
            <person name="Gurnon J."/>
            <person name="Kuo A."/>
            <person name="Lindquist E."/>
            <person name="Lucas S."/>
            <person name="Pangilinan J."/>
            <person name="Polle J."/>
            <person name="Salamov A."/>
            <person name="Terry A."/>
            <person name="Yamada T."/>
            <person name="Dunigan D.D."/>
            <person name="Grigoriev I.V."/>
            <person name="Claverie J.M."/>
            <person name="Van Etten J.L."/>
        </authorList>
    </citation>
    <scope>NUCLEOTIDE SEQUENCE [LARGE SCALE GENOMIC DNA]</scope>
    <source>
        <strain evidence="9 10">NC64A</strain>
    </source>
</reference>
<dbReference type="SUPFAM" id="SSF53383">
    <property type="entry name" value="PLP-dependent transferases"/>
    <property type="match status" value="1"/>
</dbReference>
<keyword evidence="3" id="KW-0032">Aminotransferase</keyword>
<name>E1Z357_CHLVA</name>
<evidence type="ECO:0000256" key="2">
    <source>
        <dbReference type="ARBA" id="ARBA00009236"/>
    </source>
</evidence>
<dbReference type="GO" id="GO:0004760">
    <property type="term" value="F:L-serine-pyruvate transaminase activity"/>
    <property type="evidence" value="ECO:0007669"/>
    <property type="project" value="TreeGrafter"/>
</dbReference>
<dbReference type="Gene3D" id="3.90.1150.10">
    <property type="entry name" value="Aspartate Aminotransferase, domain 1"/>
    <property type="match status" value="1"/>
</dbReference>
<evidence type="ECO:0000259" key="8">
    <source>
        <dbReference type="Pfam" id="PF00266"/>
    </source>
</evidence>